<dbReference type="RefSeq" id="WP_344265609.1">
    <property type="nucleotide sequence ID" value="NZ_BAAAMJ010000068.1"/>
</dbReference>
<keyword evidence="2" id="KW-1185">Reference proteome</keyword>
<accession>A0ABN2PUN1</accession>
<dbReference type="InterPro" id="IPR008323">
    <property type="entry name" value="UCP033563"/>
</dbReference>
<dbReference type="Proteomes" id="UP001501303">
    <property type="component" value="Unassembled WGS sequence"/>
</dbReference>
<protein>
    <submittedName>
        <fullName evidence="1">DUF1015 domain-containing protein</fullName>
    </submittedName>
</protein>
<reference evidence="1 2" key="1">
    <citation type="journal article" date="2019" name="Int. J. Syst. Evol. Microbiol.">
        <title>The Global Catalogue of Microorganisms (GCM) 10K type strain sequencing project: providing services to taxonomists for standard genome sequencing and annotation.</title>
        <authorList>
            <consortium name="The Broad Institute Genomics Platform"/>
            <consortium name="The Broad Institute Genome Sequencing Center for Infectious Disease"/>
            <person name="Wu L."/>
            <person name="Ma J."/>
        </authorList>
    </citation>
    <scope>NUCLEOTIDE SEQUENCE [LARGE SCALE GENOMIC DNA]</scope>
    <source>
        <strain evidence="1 2">JCM 13581</strain>
    </source>
</reference>
<evidence type="ECO:0000313" key="2">
    <source>
        <dbReference type="Proteomes" id="UP001501303"/>
    </source>
</evidence>
<evidence type="ECO:0000313" key="1">
    <source>
        <dbReference type="EMBL" id="GAA1932160.1"/>
    </source>
</evidence>
<comment type="caution">
    <text evidence="1">The sequence shown here is derived from an EMBL/GenBank/DDBJ whole genome shotgun (WGS) entry which is preliminary data.</text>
</comment>
<organism evidence="1 2">
    <name type="scientific">Streptomyces sodiiphilus</name>
    <dbReference type="NCBI Taxonomy" id="226217"/>
    <lineage>
        <taxon>Bacteria</taxon>
        <taxon>Bacillati</taxon>
        <taxon>Actinomycetota</taxon>
        <taxon>Actinomycetes</taxon>
        <taxon>Kitasatosporales</taxon>
        <taxon>Streptomycetaceae</taxon>
        <taxon>Streptomyces</taxon>
    </lineage>
</organism>
<name>A0ABN2PUN1_9ACTN</name>
<dbReference type="EMBL" id="BAAAMJ010000068">
    <property type="protein sequence ID" value="GAA1932160.1"/>
    <property type="molecule type" value="Genomic_DNA"/>
</dbReference>
<dbReference type="Pfam" id="PF06245">
    <property type="entry name" value="DUF1015"/>
    <property type="match status" value="1"/>
</dbReference>
<proteinExistence type="predicted"/>
<gene>
    <name evidence="1" type="ORF">GCM10009716_44240</name>
</gene>
<sequence>MRPELLPTAALPGTPAPRTDLLLPFRSALAHAAGQADCYHVLERRDATGAVEQRGVIGALDLRGTETGHILRHSQVSESEVRTQARLLQRSGGAAEPLLLAAPDPGGFRECAELTTRRPPDSVLSTPDGGEQRLWACAPRWTADPPALPPVLLADGHHRLAAARRMGRVRMPALVVDHARYPLTLSATHRIVPGLDAGRAARAAARFARVRSRPAGVQGPLPPGTFVLTGGGKAWEISRIAMATVAGRLRFLPSEWAELDAAISDHVLIPALCEEQGILPRPRHVTSQPSPADPGVILPRPTWNQVWAGVASGAGLPRKSASLGPKPVLEHIAAPALTAVSLPG</sequence>